<feature type="domain" description="HD-GYP" evidence="4">
    <location>
        <begin position="162"/>
        <end position="374"/>
    </location>
</feature>
<evidence type="ECO:0000259" key="4">
    <source>
        <dbReference type="PROSITE" id="PS51832"/>
    </source>
</evidence>
<keyword evidence="1" id="KW-0597">Phosphoprotein</keyword>
<evidence type="ECO:0000313" key="6">
    <source>
        <dbReference type="Proteomes" id="UP000295106"/>
    </source>
</evidence>
<dbReference type="GO" id="GO:0008081">
    <property type="term" value="F:phosphoric diester hydrolase activity"/>
    <property type="evidence" value="ECO:0007669"/>
    <property type="project" value="UniProtKB-ARBA"/>
</dbReference>
<evidence type="ECO:0000256" key="2">
    <source>
        <dbReference type="SAM" id="MobiDB-lite"/>
    </source>
</evidence>
<evidence type="ECO:0000256" key="1">
    <source>
        <dbReference type="PROSITE-ProRule" id="PRU00169"/>
    </source>
</evidence>
<proteinExistence type="predicted"/>
<sequence>MNADTPRALPAFDAPLRRPVVLVVDDTPANLTLLAQVLNKDYQVKIAISGQRALEIAGRSPPDVIVLDVMMPGLDGYEVCRRLKADPVLADVPVLFITALSRPEDETQGFRVGGADFILKPFNPETVLARVATQIKLKVARDVLRDRNAHLGRELERRRREAERLRETTLFLMLGLAEFRDNETANHIRRTEEYVRTLAGWYAARRGAAAGLTPEVIDDLAKAAPLHDIGKVAIPDAILLKDGPLSADEWVTMKTHTVRGAELLQKAIDRLDHDAGPMLHHAKQIARHHHERWDGSGYPDGLAGEAIPLAARLMAVADVYDALTTTRPYKPAWDHAAAMDCIVQAAGSHFDPVLVEGLRANEAAFVEIATQLKDTPGEPGAAAPTAPMAADAGEDPR</sequence>
<feature type="compositionally biased region" description="Low complexity" evidence="2">
    <location>
        <begin position="377"/>
        <end position="391"/>
    </location>
</feature>
<gene>
    <name evidence="5" type="ORF">EV684_12235</name>
</gene>
<dbReference type="SUPFAM" id="SSF109604">
    <property type="entry name" value="HD-domain/PDEase-like"/>
    <property type="match status" value="1"/>
</dbReference>
<dbReference type="SUPFAM" id="SSF52172">
    <property type="entry name" value="CheY-like"/>
    <property type="match status" value="1"/>
</dbReference>
<dbReference type="PROSITE" id="PS50110">
    <property type="entry name" value="RESPONSE_REGULATORY"/>
    <property type="match status" value="1"/>
</dbReference>
<name>A0A4R2LSP1_RUBGE</name>
<dbReference type="GeneID" id="99682730"/>
<feature type="modified residue" description="4-aspartylphosphate" evidence="1">
    <location>
        <position position="68"/>
    </location>
</feature>
<dbReference type="PROSITE" id="PS51832">
    <property type="entry name" value="HD_GYP"/>
    <property type="match status" value="1"/>
</dbReference>
<dbReference type="PANTHER" id="PTHR45228:SF5">
    <property type="entry name" value="CYCLIC DI-GMP PHOSPHODIESTERASE VC_1348-RELATED"/>
    <property type="match status" value="1"/>
</dbReference>
<protein>
    <submittedName>
        <fullName evidence="5">Putative two-component system response regulator</fullName>
    </submittedName>
</protein>
<dbReference type="Pfam" id="PF00072">
    <property type="entry name" value="Response_reg"/>
    <property type="match status" value="1"/>
</dbReference>
<dbReference type="InterPro" id="IPR037522">
    <property type="entry name" value="HD_GYP_dom"/>
</dbReference>
<reference evidence="5 6" key="1">
    <citation type="submission" date="2019-03" db="EMBL/GenBank/DDBJ databases">
        <title>Genomic Encyclopedia of Type Strains, Phase IV (KMG-IV): sequencing the most valuable type-strain genomes for metagenomic binning, comparative biology and taxonomic classification.</title>
        <authorList>
            <person name="Goeker M."/>
        </authorList>
    </citation>
    <scope>NUCLEOTIDE SEQUENCE [LARGE SCALE GENOMIC DNA]</scope>
    <source>
        <strain evidence="5 6">DSM 1709</strain>
    </source>
</reference>
<evidence type="ECO:0000313" key="5">
    <source>
        <dbReference type="EMBL" id="TCO97408.1"/>
    </source>
</evidence>
<dbReference type="Proteomes" id="UP000295106">
    <property type="component" value="Unassembled WGS sequence"/>
</dbReference>
<dbReference type="SMART" id="SM00448">
    <property type="entry name" value="REC"/>
    <property type="match status" value="1"/>
</dbReference>
<dbReference type="SMART" id="SM00471">
    <property type="entry name" value="HDc"/>
    <property type="match status" value="1"/>
</dbReference>
<dbReference type="PANTHER" id="PTHR45228">
    <property type="entry name" value="CYCLIC DI-GMP PHOSPHODIESTERASE TM_0186-RELATED"/>
    <property type="match status" value="1"/>
</dbReference>
<dbReference type="RefSeq" id="WP_132649685.1">
    <property type="nucleotide sequence ID" value="NZ_CP181386.1"/>
</dbReference>
<comment type="caution">
    <text evidence="5">The sequence shown here is derived from an EMBL/GenBank/DDBJ whole genome shotgun (WGS) entry which is preliminary data.</text>
</comment>
<feature type="region of interest" description="Disordered" evidence="2">
    <location>
        <begin position="374"/>
        <end position="397"/>
    </location>
</feature>
<evidence type="ECO:0000259" key="3">
    <source>
        <dbReference type="PROSITE" id="PS50110"/>
    </source>
</evidence>
<dbReference type="InterPro" id="IPR001789">
    <property type="entry name" value="Sig_transdc_resp-reg_receiver"/>
</dbReference>
<dbReference type="OrthoDB" id="9763857at2"/>
<dbReference type="EMBL" id="SLXD01000022">
    <property type="protein sequence ID" value="TCO97408.1"/>
    <property type="molecule type" value="Genomic_DNA"/>
</dbReference>
<dbReference type="InterPro" id="IPR011006">
    <property type="entry name" value="CheY-like_superfamily"/>
</dbReference>
<dbReference type="Pfam" id="PF13487">
    <property type="entry name" value="HD_5"/>
    <property type="match status" value="1"/>
</dbReference>
<dbReference type="GO" id="GO:0000160">
    <property type="term" value="P:phosphorelay signal transduction system"/>
    <property type="evidence" value="ECO:0007669"/>
    <property type="project" value="InterPro"/>
</dbReference>
<dbReference type="InterPro" id="IPR003607">
    <property type="entry name" value="HD/PDEase_dom"/>
</dbReference>
<feature type="domain" description="Response regulatory" evidence="3">
    <location>
        <begin position="20"/>
        <end position="135"/>
    </location>
</feature>
<dbReference type="Gene3D" id="3.40.50.2300">
    <property type="match status" value="1"/>
</dbReference>
<dbReference type="AlphaFoldDB" id="A0A4R2LSP1"/>
<dbReference type="CDD" id="cd00077">
    <property type="entry name" value="HDc"/>
    <property type="match status" value="1"/>
</dbReference>
<dbReference type="Gene3D" id="1.10.3210.10">
    <property type="entry name" value="Hypothetical protein af1432"/>
    <property type="match status" value="1"/>
</dbReference>
<dbReference type="CDD" id="cd19920">
    <property type="entry name" value="REC_PA4781-like"/>
    <property type="match status" value="1"/>
</dbReference>
<dbReference type="InterPro" id="IPR052020">
    <property type="entry name" value="Cyclic_di-GMP/3'3'-cGAMP_PDE"/>
</dbReference>
<organism evidence="5 6">
    <name type="scientific">Rubrivivax gelatinosus</name>
    <name type="common">Rhodocyclus gelatinosus</name>
    <name type="synonym">Rhodopseudomonas gelatinosa</name>
    <dbReference type="NCBI Taxonomy" id="28068"/>
    <lineage>
        <taxon>Bacteria</taxon>
        <taxon>Pseudomonadati</taxon>
        <taxon>Pseudomonadota</taxon>
        <taxon>Betaproteobacteria</taxon>
        <taxon>Burkholderiales</taxon>
        <taxon>Sphaerotilaceae</taxon>
        <taxon>Rubrivivax</taxon>
    </lineage>
</organism>
<accession>A0A4R2LSP1</accession>